<comment type="caution">
    <text evidence="2">The sequence shown here is derived from an EMBL/GenBank/DDBJ whole genome shotgun (WGS) entry which is preliminary data.</text>
</comment>
<reference evidence="2" key="1">
    <citation type="submission" date="2021-01" db="EMBL/GenBank/DDBJ databases">
        <title>Genome public.</title>
        <authorList>
            <person name="Liu C."/>
            <person name="Sun Q."/>
        </authorList>
    </citation>
    <scope>NUCLEOTIDE SEQUENCE</scope>
    <source>
        <strain evidence="2">YIM B02565</strain>
    </source>
</reference>
<protein>
    <submittedName>
        <fullName evidence="2">Uncharacterized protein</fullName>
    </submittedName>
</protein>
<organism evidence="2 3">
    <name type="scientific">Clostridium paridis</name>
    <dbReference type="NCBI Taxonomy" id="2803863"/>
    <lineage>
        <taxon>Bacteria</taxon>
        <taxon>Bacillati</taxon>
        <taxon>Bacillota</taxon>
        <taxon>Clostridia</taxon>
        <taxon>Eubacteriales</taxon>
        <taxon>Clostridiaceae</taxon>
        <taxon>Clostridium</taxon>
    </lineage>
</organism>
<keyword evidence="1" id="KW-1133">Transmembrane helix</keyword>
<feature type="transmembrane region" description="Helical" evidence="1">
    <location>
        <begin position="63"/>
        <end position="81"/>
    </location>
</feature>
<evidence type="ECO:0000256" key="1">
    <source>
        <dbReference type="SAM" id="Phobius"/>
    </source>
</evidence>
<accession>A0A937FD13</accession>
<dbReference type="RefSeq" id="WP_202766328.1">
    <property type="nucleotide sequence ID" value="NZ_JAESWA010000017.1"/>
</dbReference>
<keyword evidence="1" id="KW-0472">Membrane</keyword>
<dbReference type="Proteomes" id="UP000623681">
    <property type="component" value="Unassembled WGS sequence"/>
</dbReference>
<proteinExistence type="predicted"/>
<dbReference type="AlphaFoldDB" id="A0A937FD13"/>
<evidence type="ECO:0000313" key="2">
    <source>
        <dbReference type="EMBL" id="MBL4930949.1"/>
    </source>
</evidence>
<gene>
    <name evidence="2" type="ORF">JK634_03965</name>
</gene>
<keyword evidence="3" id="KW-1185">Reference proteome</keyword>
<keyword evidence="1" id="KW-0812">Transmembrane</keyword>
<dbReference type="EMBL" id="JAESWA010000017">
    <property type="protein sequence ID" value="MBL4930949.1"/>
    <property type="molecule type" value="Genomic_DNA"/>
</dbReference>
<name>A0A937FD13_9CLOT</name>
<feature type="transmembrane region" description="Helical" evidence="1">
    <location>
        <begin position="24"/>
        <end position="43"/>
    </location>
</feature>
<evidence type="ECO:0000313" key="3">
    <source>
        <dbReference type="Proteomes" id="UP000623681"/>
    </source>
</evidence>
<sequence length="197" mass="23146">MREWGGWMFNRIIKKLTKIVEKKVEVNIFVLLSLFLVAVLVGSMITKHNYSVWEFIRNQRGNMIIGISTGLISGLILTDYFRKIDKDIEMQKLLNEVVMDLISIRYSLSDGFKGSNYEKLMDIIKYNRRFFYGELKKYKLDPEMKKLINIASEVPSDIHQALLMHKSLKEDYVKKTEIKLFSLAGAIRFYPNCKYEP</sequence>